<sequence length="68" mass="7669">ILKNESLKNHIILTDSTINPLFEDRCSESTTYLIKPIFQERSSIGPTFRNLTSLEPSSQESSTLEPIS</sequence>
<feature type="non-terminal residue" evidence="2">
    <location>
        <position position="1"/>
    </location>
</feature>
<organism evidence="2">
    <name type="scientific">Arion vulgaris</name>
    <dbReference type="NCBI Taxonomy" id="1028688"/>
    <lineage>
        <taxon>Eukaryota</taxon>
        <taxon>Metazoa</taxon>
        <taxon>Spiralia</taxon>
        <taxon>Lophotrochozoa</taxon>
        <taxon>Mollusca</taxon>
        <taxon>Gastropoda</taxon>
        <taxon>Heterobranchia</taxon>
        <taxon>Euthyneura</taxon>
        <taxon>Panpulmonata</taxon>
        <taxon>Eupulmonata</taxon>
        <taxon>Stylommatophora</taxon>
        <taxon>Helicina</taxon>
        <taxon>Arionoidea</taxon>
        <taxon>Arionidae</taxon>
        <taxon>Arion</taxon>
    </lineage>
</organism>
<dbReference type="EMBL" id="HACG01001152">
    <property type="protein sequence ID" value="CEK48017.1"/>
    <property type="molecule type" value="Transcribed_RNA"/>
</dbReference>
<proteinExistence type="predicted"/>
<evidence type="ECO:0000313" key="2">
    <source>
        <dbReference type="EMBL" id="CEK48017.1"/>
    </source>
</evidence>
<protein>
    <submittedName>
        <fullName evidence="2">Uncharacterized protein</fullName>
    </submittedName>
</protein>
<name>A0A0B6XVF2_9EUPU</name>
<gene>
    <name evidence="2" type="primary">ORF2903</name>
</gene>
<feature type="region of interest" description="Disordered" evidence="1">
    <location>
        <begin position="49"/>
        <end position="68"/>
    </location>
</feature>
<evidence type="ECO:0000256" key="1">
    <source>
        <dbReference type="SAM" id="MobiDB-lite"/>
    </source>
</evidence>
<accession>A0A0B6XVF2</accession>
<reference evidence="2" key="1">
    <citation type="submission" date="2014-12" db="EMBL/GenBank/DDBJ databases">
        <title>Insight into the proteome of Arion vulgaris.</title>
        <authorList>
            <person name="Aradska J."/>
            <person name="Bulat T."/>
            <person name="Smidak R."/>
            <person name="Sarate P."/>
            <person name="Gangsoo J."/>
            <person name="Sialana F."/>
            <person name="Bilban M."/>
            <person name="Lubec G."/>
        </authorList>
    </citation>
    <scope>NUCLEOTIDE SEQUENCE</scope>
    <source>
        <tissue evidence="2">Skin</tissue>
    </source>
</reference>
<dbReference type="AlphaFoldDB" id="A0A0B6XVF2"/>